<dbReference type="KEGG" id="oat:OAN307_c44450"/>
<sequence length="124" mass="14135">MGRNTSVASCRNGLKNKVLPSSISNRTLMHVNMHCRAMGKPQQTTCIERYNRAVRHEWLDQHIIENIPEAQDFATQWLWTYNNPSREHTSYALPGSGPPQYGHGRHNTRPETKDGRVSSTAPPR</sequence>
<accession>M9R7Z5</accession>
<dbReference type="EMBL" id="CP003740">
    <property type="protein sequence ID" value="AGI69808.1"/>
    <property type="molecule type" value="Genomic_DNA"/>
</dbReference>
<dbReference type="eggNOG" id="COG2801">
    <property type="taxonomic scope" value="Bacteria"/>
</dbReference>
<dbReference type="InterPro" id="IPR001584">
    <property type="entry name" value="Integrase_cat-core"/>
</dbReference>
<dbReference type="InterPro" id="IPR012337">
    <property type="entry name" value="RNaseH-like_sf"/>
</dbReference>
<name>M9R7Z5_9RHOB</name>
<evidence type="ECO:0000313" key="4">
    <source>
        <dbReference type="EMBL" id="AGI69808.1"/>
    </source>
</evidence>
<proteinExistence type="predicted"/>
<dbReference type="EMBL" id="CP003740">
    <property type="protein sequence ID" value="AGI68799.1"/>
    <property type="molecule type" value="Genomic_DNA"/>
</dbReference>
<gene>
    <name evidence="3" type="ORF">OAN307_c32850</name>
    <name evidence="4" type="ORF">OAN307_c44450</name>
</gene>
<keyword evidence="5" id="KW-1185">Reference proteome</keyword>
<dbReference type="Proteomes" id="UP000005307">
    <property type="component" value="Chromosome"/>
</dbReference>
<dbReference type="AlphaFoldDB" id="M9R7Z5"/>
<organism evidence="3 5">
    <name type="scientific">Octadecabacter antarcticus 307</name>
    <dbReference type="NCBI Taxonomy" id="391626"/>
    <lineage>
        <taxon>Bacteria</taxon>
        <taxon>Pseudomonadati</taxon>
        <taxon>Pseudomonadota</taxon>
        <taxon>Alphaproteobacteria</taxon>
        <taxon>Rhodobacterales</taxon>
        <taxon>Roseobacteraceae</taxon>
        <taxon>Octadecabacter</taxon>
    </lineage>
</organism>
<dbReference type="SUPFAM" id="SSF53098">
    <property type="entry name" value="Ribonuclease H-like"/>
    <property type="match status" value="1"/>
</dbReference>
<dbReference type="GO" id="GO:0015074">
    <property type="term" value="P:DNA integration"/>
    <property type="evidence" value="ECO:0007669"/>
    <property type="project" value="InterPro"/>
</dbReference>
<dbReference type="STRING" id="391626.OAN307_c32850"/>
<dbReference type="Pfam" id="PF13683">
    <property type="entry name" value="rve_3"/>
    <property type="match status" value="1"/>
</dbReference>
<evidence type="ECO:0000256" key="1">
    <source>
        <dbReference type="SAM" id="MobiDB-lite"/>
    </source>
</evidence>
<evidence type="ECO:0000313" key="3">
    <source>
        <dbReference type="EMBL" id="AGI68799.1"/>
    </source>
</evidence>
<feature type="region of interest" description="Disordered" evidence="1">
    <location>
        <begin position="88"/>
        <end position="124"/>
    </location>
</feature>
<reference evidence="3 5" key="1">
    <citation type="journal article" date="2013" name="PLoS ONE">
        <title>Poles Apart: Arctic and Antarctic Octadecabacter strains Share High Genome Plasticity and a New Type of Xanthorhodopsin.</title>
        <authorList>
            <person name="Vollmers J."/>
            <person name="Voget S."/>
            <person name="Dietrich S."/>
            <person name="Gollnow K."/>
            <person name="Smits M."/>
            <person name="Meyer K."/>
            <person name="Brinkhoff T."/>
            <person name="Simon M."/>
            <person name="Daniel R."/>
        </authorList>
    </citation>
    <scope>NUCLEOTIDE SEQUENCE [LARGE SCALE GENOMIC DNA]</scope>
    <source>
        <strain evidence="3 5">307</strain>
    </source>
</reference>
<evidence type="ECO:0000259" key="2">
    <source>
        <dbReference type="Pfam" id="PF13683"/>
    </source>
</evidence>
<evidence type="ECO:0000313" key="5">
    <source>
        <dbReference type="Proteomes" id="UP000005307"/>
    </source>
</evidence>
<protein>
    <recommendedName>
        <fullName evidence="2">Integrase catalytic domain-containing protein</fullName>
    </recommendedName>
</protein>
<feature type="domain" description="Integrase catalytic" evidence="2">
    <location>
        <begin position="31"/>
        <end position="90"/>
    </location>
</feature>
<dbReference type="KEGG" id="oat:OAN307_c32850"/>
<dbReference type="HOGENOM" id="CLU_2001517_0_0_5"/>